<dbReference type="Proteomes" id="UP001474120">
    <property type="component" value="Unassembled WGS sequence"/>
</dbReference>
<protein>
    <submittedName>
        <fullName evidence="1">Uncharacterized protein</fullName>
    </submittedName>
</protein>
<dbReference type="EMBL" id="JBCDNA010000001">
    <property type="protein sequence ID" value="MEL4454611.1"/>
    <property type="molecule type" value="Genomic_DNA"/>
</dbReference>
<evidence type="ECO:0000313" key="2">
    <source>
        <dbReference type="Proteomes" id="UP001474120"/>
    </source>
</evidence>
<keyword evidence="2" id="KW-1185">Reference proteome</keyword>
<organism evidence="1 2">
    <name type="scientific">Lutimonas vermicola</name>
    <dbReference type="NCBI Taxonomy" id="414288"/>
    <lineage>
        <taxon>Bacteria</taxon>
        <taxon>Pseudomonadati</taxon>
        <taxon>Bacteroidota</taxon>
        <taxon>Flavobacteriia</taxon>
        <taxon>Flavobacteriales</taxon>
        <taxon>Flavobacteriaceae</taxon>
        <taxon>Lutimonas</taxon>
    </lineage>
</organism>
<reference evidence="1 2" key="1">
    <citation type="submission" date="2024-04" db="EMBL/GenBank/DDBJ databases">
        <title>whole genome sequencing of Lutimonas vermicola strain IMCC1616.</title>
        <authorList>
            <person name="Bae S.S."/>
        </authorList>
    </citation>
    <scope>NUCLEOTIDE SEQUENCE [LARGE SCALE GENOMIC DNA]</scope>
    <source>
        <strain evidence="1 2">IMCC1616</strain>
    </source>
</reference>
<sequence length="90" mass="10194">MASIRKLKKEMNTVLSEIIEECYVCQLNGDDKTSAKAEKIIDEAIATFDDLIVNLHQKDVKDQKSHFKSLRATLNEKSVALSEKIKKISN</sequence>
<gene>
    <name evidence="1" type="ORF">AABB81_01795</name>
</gene>
<dbReference type="RefSeq" id="WP_342158187.1">
    <property type="nucleotide sequence ID" value="NZ_JBCDNA010000001.1"/>
</dbReference>
<proteinExistence type="predicted"/>
<comment type="caution">
    <text evidence="1">The sequence shown here is derived from an EMBL/GenBank/DDBJ whole genome shotgun (WGS) entry which is preliminary data.</text>
</comment>
<evidence type="ECO:0000313" key="1">
    <source>
        <dbReference type="EMBL" id="MEL4454611.1"/>
    </source>
</evidence>
<name>A0ABU9KWP7_9FLAO</name>
<accession>A0ABU9KWP7</accession>